<feature type="domain" description="Response regulatory" evidence="8">
    <location>
        <begin position="489"/>
        <end position="605"/>
    </location>
</feature>
<evidence type="ECO:0000256" key="4">
    <source>
        <dbReference type="ARBA" id="ARBA00023125"/>
    </source>
</evidence>
<evidence type="ECO:0000256" key="5">
    <source>
        <dbReference type="ARBA" id="ARBA00023163"/>
    </source>
</evidence>
<feature type="modified residue" description="4-aspartylphosphate" evidence="6">
    <location>
        <position position="51"/>
    </location>
</feature>
<dbReference type="PROSITE" id="PS50887">
    <property type="entry name" value="GGDEF"/>
    <property type="match status" value="1"/>
</dbReference>
<feature type="domain" description="OmpR/PhoB-type" evidence="10">
    <location>
        <begin position="124"/>
        <end position="223"/>
    </location>
</feature>
<protein>
    <submittedName>
        <fullName evidence="11">Response regulator</fullName>
    </submittedName>
</protein>
<dbReference type="Proteomes" id="UP000629098">
    <property type="component" value="Unassembled WGS sequence"/>
</dbReference>
<dbReference type="EMBL" id="JACXAE010000060">
    <property type="protein sequence ID" value="MBD2773814.1"/>
    <property type="molecule type" value="Genomic_DNA"/>
</dbReference>
<dbReference type="InterPro" id="IPR029787">
    <property type="entry name" value="Nucleotide_cyclase"/>
</dbReference>
<name>A0A8J6XE67_9CYAN</name>
<dbReference type="GO" id="GO:0032993">
    <property type="term" value="C:protein-DNA complex"/>
    <property type="evidence" value="ECO:0007669"/>
    <property type="project" value="TreeGrafter"/>
</dbReference>
<dbReference type="FunFam" id="3.30.70.270:FF:000001">
    <property type="entry name" value="Diguanylate cyclase domain protein"/>
    <property type="match status" value="1"/>
</dbReference>
<dbReference type="PROSITE" id="PS51755">
    <property type="entry name" value="OMPR_PHOB"/>
    <property type="match status" value="1"/>
</dbReference>
<keyword evidence="4 7" id="KW-0238">DNA-binding</keyword>
<evidence type="ECO:0000259" key="10">
    <source>
        <dbReference type="PROSITE" id="PS51755"/>
    </source>
</evidence>
<organism evidence="11 12">
    <name type="scientific">Iningainema tapete BLCC-T55</name>
    <dbReference type="NCBI Taxonomy" id="2748662"/>
    <lineage>
        <taxon>Bacteria</taxon>
        <taxon>Bacillati</taxon>
        <taxon>Cyanobacteriota</taxon>
        <taxon>Cyanophyceae</taxon>
        <taxon>Nostocales</taxon>
        <taxon>Scytonemataceae</taxon>
        <taxon>Iningainema tapete</taxon>
    </lineage>
</organism>
<dbReference type="SUPFAM" id="SSF52172">
    <property type="entry name" value="CheY-like"/>
    <property type="match status" value="3"/>
</dbReference>
<evidence type="ECO:0000256" key="1">
    <source>
        <dbReference type="ARBA" id="ARBA00022553"/>
    </source>
</evidence>
<feature type="DNA-binding region" description="OmpR/PhoB-type" evidence="7">
    <location>
        <begin position="124"/>
        <end position="223"/>
    </location>
</feature>
<dbReference type="SUPFAM" id="SSF46894">
    <property type="entry name" value="C-terminal effector domain of the bipartite response regulators"/>
    <property type="match status" value="1"/>
</dbReference>
<dbReference type="GO" id="GO:0000156">
    <property type="term" value="F:phosphorelay response regulator activity"/>
    <property type="evidence" value="ECO:0007669"/>
    <property type="project" value="TreeGrafter"/>
</dbReference>
<dbReference type="CDD" id="cd19935">
    <property type="entry name" value="REC_OmpR_CusR-like"/>
    <property type="match status" value="1"/>
</dbReference>
<accession>A0A8J6XE67</accession>
<dbReference type="InterPro" id="IPR036641">
    <property type="entry name" value="HPT_dom_sf"/>
</dbReference>
<dbReference type="SUPFAM" id="SSF47226">
    <property type="entry name" value="Histidine-containing phosphotransfer domain, HPT domain"/>
    <property type="match status" value="1"/>
</dbReference>
<dbReference type="CDD" id="cd00383">
    <property type="entry name" value="trans_reg_C"/>
    <property type="match status" value="1"/>
</dbReference>
<dbReference type="PROSITE" id="PS50110">
    <property type="entry name" value="RESPONSE_REGULATORY"/>
    <property type="match status" value="3"/>
</dbReference>
<dbReference type="FunFam" id="3.40.50.2300:FF:000001">
    <property type="entry name" value="DNA-binding response regulator PhoB"/>
    <property type="match status" value="1"/>
</dbReference>
<sequence length="778" mass="86455">MRILIVEDDEFTATALATILEHQNYAVEFAMDGQAAWDLLQAFDYDLIILDVMLPKLDGISLCRVVRKHDLKMPILLLTGKDSSHDKAMGLDAGADDYLVKPFDAEELVARVRALLRRSNSTLLPVLEWGSLRLDTTSCQVTYSTQLVKVTPKEYALLELFLRNPQRMYSCSAILDRVWSFDNTPGEEAVRTQIKGLRQKLKAAGAASNLIETVYGIGYRLKPIGRDVAGNVSTEENQQQQTLAALAGVWDRFKDRVSQQVSVIEQAVEVVWQNTISRDAINGVSTSLLTQASQEAHTLAGSLGTFGLNEGSQLAACIENYLHTAIDNKQAKHLRKLVQQLRKEIEQPPQYEVSTSVTSDESPKLLIIDRDIQLGNELVTQAEIQGVTGEVATSLFEAQEKIRRNPPNVVLLDPAIGNTTEEGLALLAQLQQTSSIPVLIFTASDSLGSRLEVARLGSRAFLQKPLPVTQVMEAINHVLQPNDTDLEAVVMVVDDDPQILATLRTLLIPWGIKVITLEDPRRFWETLEASTPDLLVLDIKMPHVSGIELCQVVRNDVNWGGLPILFLTGYTDATTVHQVFGVGADDFVSKPIVGPEVVTRILNRLERVKLLRTLAETDPLTTVYNRNRATQDLNKFLRLSVRQKQPLCLAILDVDNFKYVNDTFGHATGDAVLRRFGQLLRRSFRSEDVVSRWGGEEFVVGMYAMSRTEGVQRLNKVRETLHQQEFIAVNKSKFRITFSAGVAQCPENGTDLQSLYMSADAALYQAKAAGRDRVVAVV</sequence>
<comment type="caution">
    <text evidence="11">The sequence shown here is derived from an EMBL/GenBank/DDBJ whole genome shotgun (WGS) entry which is preliminary data.</text>
</comment>
<evidence type="ECO:0000259" key="9">
    <source>
        <dbReference type="PROSITE" id="PS50887"/>
    </source>
</evidence>
<dbReference type="Gene3D" id="3.40.50.2300">
    <property type="match status" value="3"/>
</dbReference>
<dbReference type="SMART" id="SM00267">
    <property type="entry name" value="GGDEF"/>
    <property type="match status" value="1"/>
</dbReference>
<dbReference type="InterPro" id="IPR036388">
    <property type="entry name" value="WH-like_DNA-bd_sf"/>
</dbReference>
<dbReference type="Pfam" id="PF00990">
    <property type="entry name" value="GGDEF"/>
    <property type="match status" value="1"/>
</dbReference>
<dbReference type="AlphaFoldDB" id="A0A8J6XE67"/>
<dbReference type="GO" id="GO:0006355">
    <property type="term" value="P:regulation of DNA-templated transcription"/>
    <property type="evidence" value="ECO:0007669"/>
    <property type="project" value="InterPro"/>
</dbReference>
<dbReference type="Gene3D" id="6.10.250.690">
    <property type="match status" value="1"/>
</dbReference>
<dbReference type="InterPro" id="IPR016032">
    <property type="entry name" value="Sig_transdc_resp-reg_C-effctor"/>
</dbReference>
<feature type="domain" description="GGDEF" evidence="9">
    <location>
        <begin position="645"/>
        <end position="778"/>
    </location>
</feature>
<dbReference type="InterPro" id="IPR011006">
    <property type="entry name" value="CheY-like_superfamily"/>
</dbReference>
<dbReference type="NCBIfam" id="TIGR00254">
    <property type="entry name" value="GGDEF"/>
    <property type="match status" value="1"/>
</dbReference>
<dbReference type="InterPro" id="IPR001867">
    <property type="entry name" value="OmpR/PhoB-type_DNA-bd"/>
</dbReference>
<dbReference type="Gene3D" id="3.30.70.270">
    <property type="match status" value="1"/>
</dbReference>
<keyword evidence="12" id="KW-1185">Reference proteome</keyword>
<proteinExistence type="predicted"/>
<dbReference type="SUPFAM" id="SSF55073">
    <property type="entry name" value="Nucleotide cyclase"/>
    <property type="match status" value="1"/>
</dbReference>
<dbReference type="Pfam" id="PF00072">
    <property type="entry name" value="Response_reg"/>
    <property type="match status" value="3"/>
</dbReference>
<dbReference type="Gene3D" id="1.10.10.10">
    <property type="entry name" value="Winged helix-like DNA-binding domain superfamily/Winged helix DNA-binding domain"/>
    <property type="match status" value="1"/>
</dbReference>
<dbReference type="GO" id="GO:0005829">
    <property type="term" value="C:cytosol"/>
    <property type="evidence" value="ECO:0007669"/>
    <property type="project" value="TreeGrafter"/>
</dbReference>
<evidence type="ECO:0000259" key="8">
    <source>
        <dbReference type="PROSITE" id="PS50110"/>
    </source>
</evidence>
<evidence type="ECO:0000256" key="6">
    <source>
        <dbReference type="PROSITE-ProRule" id="PRU00169"/>
    </source>
</evidence>
<dbReference type="PANTHER" id="PTHR48111:SF15">
    <property type="entry name" value="OMPR SUBFAMILY"/>
    <property type="match status" value="1"/>
</dbReference>
<dbReference type="InterPro" id="IPR008207">
    <property type="entry name" value="Sig_transdc_His_kin_Hpt_dom"/>
</dbReference>
<dbReference type="Pfam" id="PF00486">
    <property type="entry name" value="Trans_reg_C"/>
    <property type="match status" value="1"/>
</dbReference>
<feature type="domain" description="Response regulatory" evidence="8">
    <location>
        <begin position="364"/>
        <end position="479"/>
    </location>
</feature>
<dbReference type="CDD" id="cd00156">
    <property type="entry name" value="REC"/>
    <property type="match status" value="2"/>
</dbReference>
<dbReference type="InterPro" id="IPR000160">
    <property type="entry name" value="GGDEF_dom"/>
</dbReference>
<feature type="domain" description="Response regulatory" evidence="8">
    <location>
        <begin position="2"/>
        <end position="116"/>
    </location>
</feature>
<dbReference type="GO" id="GO:0000976">
    <property type="term" value="F:transcription cis-regulatory region binding"/>
    <property type="evidence" value="ECO:0007669"/>
    <property type="project" value="TreeGrafter"/>
</dbReference>
<feature type="modified residue" description="4-aspartylphosphate" evidence="6">
    <location>
        <position position="413"/>
    </location>
</feature>
<keyword evidence="3" id="KW-0805">Transcription regulation</keyword>
<dbReference type="Gene3D" id="1.20.120.160">
    <property type="entry name" value="HPT domain"/>
    <property type="match status" value="1"/>
</dbReference>
<gene>
    <name evidence="11" type="ORF">ICL16_17485</name>
</gene>
<feature type="modified residue" description="4-aspartylphosphate" evidence="6">
    <location>
        <position position="538"/>
    </location>
</feature>
<evidence type="ECO:0000313" key="12">
    <source>
        <dbReference type="Proteomes" id="UP000629098"/>
    </source>
</evidence>
<reference evidence="11" key="1">
    <citation type="submission" date="2020-09" db="EMBL/GenBank/DDBJ databases">
        <title>Iningainema tapete sp. nov. (Scytonemataceae, Cyanobacteria) from greenhouses in central Florida (USA) produces two types of nodularin with biosynthetic potential for microcystin-LR and anabaenopeptins.</title>
        <authorList>
            <person name="Berthold D.E."/>
            <person name="Lefler F.W."/>
            <person name="Huang I.-S."/>
            <person name="Abdulla H."/>
            <person name="Zimba P.V."/>
            <person name="Laughinghouse H.D. IV."/>
        </authorList>
    </citation>
    <scope>NUCLEOTIDE SEQUENCE</scope>
    <source>
        <strain evidence="11">BLCCT55</strain>
    </source>
</reference>
<dbReference type="InterPro" id="IPR001789">
    <property type="entry name" value="Sig_transdc_resp-reg_receiver"/>
</dbReference>
<evidence type="ECO:0000256" key="3">
    <source>
        <dbReference type="ARBA" id="ARBA00023015"/>
    </source>
</evidence>
<dbReference type="InterPro" id="IPR039420">
    <property type="entry name" value="WalR-like"/>
</dbReference>
<dbReference type="RefSeq" id="WP_190830034.1">
    <property type="nucleotide sequence ID" value="NZ_CAWPPI010000060.1"/>
</dbReference>
<dbReference type="SMART" id="SM00448">
    <property type="entry name" value="REC"/>
    <property type="match status" value="3"/>
</dbReference>
<keyword evidence="1 6" id="KW-0597">Phosphoprotein</keyword>
<evidence type="ECO:0000256" key="7">
    <source>
        <dbReference type="PROSITE-ProRule" id="PRU01091"/>
    </source>
</evidence>
<keyword evidence="5" id="KW-0804">Transcription</keyword>
<dbReference type="Pfam" id="PF01627">
    <property type="entry name" value="Hpt"/>
    <property type="match status" value="1"/>
</dbReference>
<evidence type="ECO:0000256" key="2">
    <source>
        <dbReference type="ARBA" id="ARBA00023012"/>
    </source>
</evidence>
<dbReference type="InterPro" id="IPR043128">
    <property type="entry name" value="Rev_trsase/Diguanyl_cyclase"/>
</dbReference>
<dbReference type="PANTHER" id="PTHR48111">
    <property type="entry name" value="REGULATOR OF RPOS"/>
    <property type="match status" value="1"/>
</dbReference>
<keyword evidence="2" id="KW-0902">Two-component regulatory system</keyword>
<evidence type="ECO:0000313" key="11">
    <source>
        <dbReference type="EMBL" id="MBD2773814.1"/>
    </source>
</evidence>
<dbReference type="CDD" id="cd01949">
    <property type="entry name" value="GGDEF"/>
    <property type="match status" value="1"/>
</dbReference>
<dbReference type="SMART" id="SM00862">
    <property type="entry name" value="Trans_reg_C"/>
    <property type="match status" value="1"/>
</dbReference>